<keyword evidence="1" id="KW-1133">Transmembrane helix</keyword>
<keyword evidence="3" id="KW-1185">Reference proteome</keyword>
<reference evidence="3" key="1">
    <citation type="journal article" date="2019" name="Int. J. Syst. Evol. Microbiol.">
        <title>The Global Catalogue of Microorganisms (GCM) 10K type strain sequencing project: providing services to taxonomists for standard genome sequencing and annotation.</title>
        <authorList>
            <consortium name="The Broad Institute Genomics Platform"/>
            <consortium name="The Broad Institute Genome Sequencing Center for Infectious Disease"/>
            <person name="Wu L."/>
            <person name="Ma J."/>
        </authorList>
    </citation>
    <scope>NUCLEOTIDE SEQUENCE [LARGE SCALE GENOMIC DNA]</scope>
    <source>
        <strain evidence="3">CECT 7956</strain>
    </source>
</reference>
<feature type="transmembrane region" description="Helical" evidence="1">
    <location>
        <begin position="7"/>
        <end position="24"/>
    </location>
</feature>
<name>A0ABV7YQN3_9BACT</name>
<evidence type="ECO:0000256" key="1">
    <source>
        <dbReference type="SAM" id="Phobius"/>
    </source>
</evidence>
<organism evidence="2 3">
    <name type="scientific">Lacihabitans lacunae</name>
    <dbReference type="NCBI Taxonomy" id="1028214"/>
    <lineage>
        <taxon>Bacteria</taxon>
        <taxon>Pseudomonadati</taxon>
        <taxon>Bacteroidota</taxon>
        <taxon>Cytophagia</taxon>
        <taxon>Cytophagales</taxon>
        <taxon>Leadbetterellaceae</taxon>
        <taxon>Lacihabitans</taxon>
    </lineage>
</organism>
<proteinExistence type="predicted"/>
<dbReference type="RefSeq" id="WP_379834196.1">
    <property type="nucleotide sequence ID" value="NZ_JBHRYQ010000001.1"/>
</dbReference>
<keyword evidence="1" id="KW-0472">Membrane</keyword>
<gene>
    <name evidence="2" type="ORF">ACFOOI_01495</name>
</gene>
<evidence type="ECO:0000313" key="3">
    <source>
        <dbReference type="Proteomes" id="UP001595616"/>
    </source>
</evidence>
<comment type="caution">
    <text evidence="2">The sequence shown here is derived from an EMBL/GenBank/DDBJ whole genome shotgun (WGS) entry which is preliminary data.</text>
</comment>
<dbReference type="Proteomes" id="UP001595616">
    <property type="component" value="Unassembled WGS sequence"/>
</dbReference>
<sequence length="66" mass="7968">MKKRNIFRIIWFSLVTVFFIWQWSTYQSRNVPADTFTNDNQISVKQTSDEITFMAKNSPNKNEIQY</sequence>
<dbReference type="EMBL" id="JBHRYQ010000001">
    <property type="protein sequence ID" value="MFC3809315.1"/>
    <property type="molecule type" value="Genomic_DNA"/>
</dbReference>
<protein>
    <submittedName>
        <fullName evidence="2">Uncharacterized protein</fullName>
    </submittedName>
</protein>
<accession>A0ABV7YQN3</accession>
<evidence type="ECO:0000313" key="2">
    <source>
        <dbReference type="EMBL" id="MFC3809315.1"/>
    </source>
</evidence>
<keyword evidence="1" id="KW-0812">Transmembrane</keyword>